<dbReference type="KEGG" id="pef:A7E78_10505"/>
<accession>A0A1L3GQL9</accession>
<gene>
    <name evidence="2" type="ORF">A7E78_10505</name>
</gene>
<keyword evidence="1" id="KW-0472">Membrane</keyword>
<name>A0A1L3GQL9_9BACT</name>
<dbReference type="Proteomes" id="UP000182517">
    <property type="component" value="Chromosome"/>
</dbReference>
<dbReference type="STRING" id="1842532.A7E78_10505"/>
<organism evidence="2 3">
    <name type="scientific">Syntrophotalea acetylenivorans</name>
    <dbReference type="NCBI Taxonomy" id="1842532"/>
    <lineage>
        <taxon>Bacteria</taxon>
        <taxon>Pseudomonadati</taxon>
        <taxon>Thermodesulfobacteriota</taxon>
        <taxon>Desulfuromonadia</taxon>
        <taxon>Desulfuromonadales</taxon>
        <taxon>Syntrophotaleaceae</taxon>
        <taxon>Syntrophotalea</taxon>
    </lineage>
</organism>
<keyword evidence="1" id="KW-1133">Transmembrane helix</keyword>
<protein>
    <submittedName>
        <fullName evidence="2">Uncharacterized protein</fullName>
    </submittedName>
</protein>
<dbReference type="EMBL" id="CP015519">
    <property type="protein sequence ID" value="APG28239.1"/>
    <property type="molecule type" value="Genomic_DNA"/>
</dbReference>
<dbReference type="AlphaFoldDB" id="A0A1L3GQL9"/>
<feature type="transmembrane region" description="Helical" evidence="1">
    <location>
        <begin position="16"/>
        <end position="38"/>
    </location>
</feature>
<reference evidence="2 3" key="1">
    <citation type="journal article" date="2017" name="Genome Announc.">
        <title>Complete Genome Sequences of Two Acetylene-Fermenting Pelobacter acetylenicus Strains.</title>
        <authorList>
            <person name="Sutton J.M."/>
            <person name="Baesman S.M."/>
            <person name="Fierst J.L."/>
            <person name="Poret-Peterson A.T."/>
            <person name="Oremland R.S."/>
            <person name="Dunlap D.S."/>
            <person name="Akob D.M."/>
        </authorList>
    </citation>
    <scope>NUCLEOTIDE SEQUENCE [LARGE SCALE GENOMIC DNA]</scope>
    <source>
        <strain evidence="2 3">SFB93</strain>
    </source>
</reference>
<keyword evidence="1" id="KW-0812">Transmembrane</keyword>
<evidence type="ECO:0000256" key="1">
    <source>
        <dbReference type="SAM" id="Phobius"/>
    </source>
</evidence>
<proteinExistence type="predicted"/>
<evidence type="ECO:0000313" key="3">
    <source>
        <dbReference type="Proteomes" id="UP000182517"/>
    </source>
</evidence>
<keyword evidence="3" id="KW-1185">Reference proteome</keyword>
<feature type="transmembrane region" description="Helical" evidence="1">
    <location>
        <begin position="50"/>
        <end position="68"/>
    </location>
</feature>
<dbReference type="OrthoDB" id="282116at2"/>
<evidence type="ECO:0000313" key="2">
    <source>
        <dbReference type="EMBL" id="APG28239.1"/>
    </source>
</evidence>
<sequence length="86" mass="10049">MTLVRTIEALRQRWSLLVRMFIVLLVLLVLIDAVPFLIDKEKAHTAMESIPGFWSLFGFFSCVLIVYISKYLGKIGLLQREDFYHD</sequence>
<dbReference type="RefSeq" id="WP_072284223.1">
    <property type="nucleotide sequence ID" value="NZ_CP015519.1"/>
</dbReference>